<evidence type="ECO:0000256" key="2">
    <source>
        <dbReference type="ARBA" id="ARBA00022801"/>
    </source>
</evidence>
<dbReference type="Gene3D" id="1.10.150.240">
    <property type="entry name" value="Putative phosphatase, domain 2"/>
    <property type="match status" value="1"/>
</dbReference>
<accession>A0A2K4ZK39</accession>
<keyword evidence="3" id="KW-0460">Magnesium</keyword>
<dbReference type="GO" id="GO:0008253">
    <property type="term" value="F:5'-nucleotidase activity"/>
    <property type="evidence" value="ECO:0007669"/>
    <property type="project" value="UniProtKB-EC"/>
</dbReference>
<dbReference type="InterPro" id="IPR036412">
    <property type="entry name" value="HAD-like_sf"/>
</dbReference>
<dbReference type="NCBIfam" id="TIGR01549">
    <property type="entry name" value="HAD-SF-IA-v1"/>
    <property type="match status" value="1"/>
</dbReference>
<keyword evidence="2 4" id="KW-0378">Hydrolase</keyword>
<sequence>MKIPKMILFDYGQTLIAEQKFDGVKGTEAVLQYATRNKYHLSAEQVQAKANEIKREYMEEMHSIGRFDPEKRHLFQIEIPNTMFTPYLYESQGIEIALSNSEIDTVFWNAAAPGVPTEGIQDFLGYLKNKGIRTGVISNISYAPSVVAERINRLLPENAFEFIITSSNYIFRKPNKRIFDLALEKAGLEPDEVWYIGDQYECDVKGALNAGLLPIWYIGAIDLPYTEDINILTVKTWNEIERYMEG</sequence>
<dbReference type="InterPro" id="IPR051400">
    <property type="entry name" value="HAD-like_hydrolase"/>
</dbReference>
<dbReference type="EC" id="3.1.3.5" evidence="4"/>
<dbReference type="InterPro" id="IPR023214">
    <property type="entry name" value="HAD_sf"/>
</dbReference>
<gene>
    <name evidence="4" type="primary">yjjG_3</name>
    <name evidence="4" type="ORF">AMURIS_03574</name>
</gene>
<dbReference type="SFLD" id="SFLDG01129">
    <property type="entry name" value="C1.5:_HAD__Beta-PGM__Phosphata"/>
    <property type="match status" value="1"/>
</dbReference>
<keyword evidence="5" id="KW-1185">Reference proteome</keyword>
<dbReference type="PANTHER" id="PTHR46470">
    <property type="entry name" value="N-ACYLNEURAMINATE-9-PHOSPHATASE"/>
    <property type="match status" value="1"/>
</dbReference>
<dbReference type="Proteomes" id="UP000236311">
    <property type="component" value="Unassembled WGS sequence"/>
</dbReference>
<dbReference type="GO" id="GO:0050124">
    <property type="term" value="F:N-acylneuraminate-9-phosphatase activity"/>
    <property type="evidence" value="ECO:0007669"/>
    <property type="project" value="TreeGrafter"/>
</dbReference>
<comment type="cofactor">
    <cofactor evidence="1">
        <name>Mg(2+)</name>
        <dbReference type="ChEBI" id="CHEBI:18420"/>
    </cofactor>
</comment>
<protein>
    <submittedName>
        <fullName evidence="4">Pyrimidine 5'-nucleotidase YjjG</fullName>
        <ecNumber evidence="4">3.1.3.5</ecNumber>
    </submittedName>
</protein>
<evidence type="ECO:0000256" key="1">
    <source>
        <dbReference type="ARBA" id="ARBA00001946"/>
    </source>
</evidence>
<organism evidence="4 5">
    <name type="scientific">Acetatifactor muris</name>
    <dbReference type="NCBI Taxonomy" id="879566"/>
    <lineage>
        <taxon>Bacteria</taxon>
        <taxon>Bacillati</taxon>
        <taxon>Bacillota</taxon>
        <taxon>Clostridia</taxon>
        <taxon>Lachnospirales</taxon>
        <taxon>Lachnospiraceae</taxon>
        <taxon>Acetatifactor</taxon>
    </lineage>
</organism>
<dbReference type="InterPro" id="IPR006439">
    <property type="entry name" value="HAD-SF_hydro_IA"/>
</dbReference>
<dbReference type="PANTHER" id="PTHR46470:SF3">
    <property type="entry name" value="N-ACYLNEURAMINATE-9-PHOSPHATASE"/>
    <property type="match status" value="1"/>
</dbReference>
<dbReference type="EMBL" id="OFSM01000020">
    <property type="protein sequence ID" value="SOY30843.1"/>
    <property type="molecule type" value="Genomic_DNA"/>
</dbReference>
<evidence type="ECO:0000256" key="3">
    <source>
        <dbReference type="ARBA" id="ARBA00022842"/>
    </source>
</evidence>
<reference evidence="4 5" key="1">
    <citation type="submission" date="2018-01" db="EMBL/GenBank/DDBJ databases">
        <authorList>
            <person name="Gaut B.S."/>
            <person name="Morton B.R."/>
            <person name="Clegg M.T."/>
            <person name="Duvall M.R."/>
        </authorList>
    </citation>
    <scope>NUCLEOTIDE SEQUENCE [LARGE SCALE GENOMIC DNA]</scope>
    <source>
        <strain evidence="4">GP69</strain>
    </source>
</reference>
<evidence type="ECO:0000313" key="5">
    <source>
        <dbReference type="Proteomes" id="UP000236311"/>
    </source>
</evidence>
<dbReference type="InterPro" id="IPR023198">
    <property type="entry name" value="PGP-like_dom2"/>
</dbReference>
<name>A0A2K4ZK39_9FIRM</name>
<dbReference type="AlphaFoldDB" id="A0A2K4ZK39"/>
<dbReference type="Pfam" id="PF00702">
    <property type="entry name" value="Hydrolase"/>
    <property type="match status" value="1"/>
</dbReference>
<dbReference type="RefSeq" id="WP_103240865.1">
    <property type="nucleotide sequence ID" value="NZ_JANJZD010000020.1"/>
</dbReference>
<dbReference type="Gene3D" id="3.40.50.1000">
    <property type="entry name" value="HAD superfamily/HAD-like"/>
    <property type="match status" value="1"/>
</dbReference>
<proteinExistence type="predicted"/>
<dbReference type="PRINTS" id="PR00413">
    <property type="entry name" value="HADHALOGNASE"/>
</dbReference>
<dbReference type="SUPFAM" id="SSF56784">
    <property type="entry name" value="HAD-like"/>
    <property type="match status" value="1"/>
</dbReference>
<dbReference type="OrthoDB" id="9803907at2"/>
<dbReference type="GO" id="GO:0046380">
    <property type="term" value="P:N-acetylneuraminate biosynthetic process"/>
    <property type="evidence" value="ECO:0007669"/>
    <property type="project" value="TreeGrafter"/>
</dbReference>
<evidence type="ECO:0000313" key="4">
    <source>
        <dbReference type="EMBL" id="SOY30843.1"/>
    </source>
</evidence>
<dbReference type="SFLD" id="SFLDS00003">
    <property type="entry name" value="Haloacid_Dehalogenase"/>
    <property type="match status" value="1"/>
</dbReference>